<accession>A0ABP5FVD5</accession>
<keyword evidence="3" id="KW-1185">Reference proteome</keyword>
<protein>
    <submittedName>
        <fullName evidence="2">Uncharacterized protein</fullName>
    </submittedName>
</protein>
<name>A0ABP5FVD5_9ACTN</name>
<sequence>MAGAKKESKTARASVRAGAGGAGGARVFGDMKRFTPLGGGFCYFANSDGKSLHLKVDSEELFTILSAIEGADRGKIDAEVAELAAKFGAKAPAWKTLSEKLTAPAADLAEAAA</sequence>
<dbReference type="Proteomes" id="UP001500751">
    <property type="component" value="Unassembled WGS sequence"/>
</dbReference>
<organism evidence="2 3">
    <name type="scientific">Catenulispora yoronensis</name>
    <dbReference type="NCBI Taxonomy" id="450799"/>
    <lineage>
        <taxon>Bacteria</taxon>
        <taxon>Bacillati</taxon>
        <taxon>Actinomycetota</taxon>
        <taxon>Actinomycetes</taxon>
        <taxon>Catenulisporales</taxon>
        <taxon>Catenulisporaceae</taxon>
        <taxon>Catenulispora</taxon>
    </lineage>
</organism>
<reference evidence="3" key="1">
    <citation type="journal article" date="2019" name="Int. J. Syst. Evol. Microbiol.">
        <title>The Global Catalogue of Microorganisms (GCM) 10K type strain sequencing project: providing services to taxonomists for standard genome sequencing and annotation.</title>
        <authorList>
            <consortium name="The Broad Institute Genomics Platform"/>
            <consortium name="The Broad Institute Genome Sequencing Center for Infectious Disease"/>
            <person name="Wu L."/>
            <person name="Ma J."/>
        </authorList>
    </citation>
    <scope>NUCLEOTIDE SEQUENCE [LARGE SCALE GENOMIC DNA]</scope>
    <source>
        <strain evidence="3">JCM 16014</strain>
    </source>
</reference>
<evidence type="ECO:0000256" key="1">
    <source>
        <dbReference type="SAM" id="MobiDB-lite"/>
    </source>
</evidence>
<evidence type="ECO:0000313" key="2">
    <source>
        <dbReference type="EMBL" id="GAA2032992.1"/>
    </source>
</evidence>
<evidence type="ECO:0000313" key="3">
    <source>
        <dbReference type="Proteomes" id="UP001500751"/>
    </source>
</evidence>
<dbReference type="EMBL" id="BAAAQN010000019">
    <property type="protein sequence ID" value="GAA2032992.1"/>
    <property type="molecule type" value="Genomic_DNA"/>
</dbReference>
<comment type="caution">
    <text evidence="2">The sequence shown here is derived from an EMBL/GenBank/DDBJ whole genome shotgun (WGS) entry which is preliminary data.</text>
</comment>
<feature type="region of interest" description="Disordered" evidence="1">
    <location>
        <begin position="1"/>
        <end position="25"/>
    </location>
</feature>
<proteinExistence type="predicted"/>
<gene>
    <name evidence="2" type="ORF">GCM10009839_36620</name>
</gene>
<dbReference type="RefSeq" id="WP_344666827.1">
    <property type="nucleotide sequence ID" value="NZ_BAAAQN010000019.1"/>
</dbReference>
<feature type="compositionally biased region" description="Basic and acidic residues" evidence="1">
    <location>
        <begin position="1"/>
        <end position="10"/>
    </location>
</feature>